<accession>A0ABU4AJ53</accession>
<gene>
    <name evidence="1" type="ORF">R2G56_08255</name>
</gene>
<keyword evidence="2" id="KW-1185">Reference proteome</keyword>
<comment type="caution">
    <text evidence="1">The sequence shown here is derived from an EMBL/GenBank/DDBJ whole genome shotgun (WGS) entry which is preliminary data.</text>
</comment>
<proteinExistence type="predicted"/>
<sequence>MAGNLYEQGYYETGTASITQGQTVVTGQGTAWSQIVRPADDFGKHVGRPIPIASVDSDTQITLTYPWPGPTQAAAPYRVTFTPYHVAYRQALQEIGQLLSSGNVLALAGLVGAANQVPMFTGPGVLDLVKLAAGAFRDVTVSPDDDTAGRLLKVGDNINFYRLRDYGRYFEASANKNVDDAPVGEVALYNSLNPGTWPSPSGAVFFWVTTQRLYGNSAKLQKAVEYFGGSTVNEPREWFRVASGDGVYGPWRSSTPIRGSNANGSFIRFADGTQICISPSLTLNYANSTEINTNWTLPASLVSSDGAFGNVVRSRSAGDYSGVGFNQVGGPAVSIGTTSATLALFNPTGSPWNSGAFISNCRAFAIGRWF</sequence>
<organism evidence="1 2">
    <name type="scientific">Nitratireductor aquimarinus</name>
    <dbReference type="NCBI Taxonomy" id="889300"/>
    <lineage>
        <taxon>Bacteria</taxon>
        <taxon>Pseudomonadati</taxon>
        <taxon>Pseudomonadota</taxon>
        <taxon>Alphaproteobacteria</taxon>
        <taxon>Hyphomicrobiales</taxon>
        <taxon>Phyllobacteriaceae</taxon>
        <taxon>Nitratireductor</taxon>
    </lineage>
</organism>
<evidence type="ECO:0000313" key="2">
    <source>
        <dbReference type="Proteomes" id="UP001185659"/>
    </source>
</evidence>
<dbReference type="RefSeq" id="WP_317560964.1">
    <property type="nucleotide sequence ID" value="NZ_JAWLIP010000003.1"/>
</dbReference>
<dbReference type="Proteomes" id="UP001185659">
    <property type="component" value="Unassembled WGS sequence"/>
</dbReference>
<reference evidence="1 2" key="1">
    <citation type="submission" date="2023-10" db="EMBL/GenBank/DDBJ databases">
        <authorList>
            <person name="Venkata Ramana C."/>
            <person name="Sasikala C."/>
            <person name="Dhurka M."/>
        </authorList>
    </citation>
    <scope>NUCLEOTIDE SEQUENCE [LARGE SCALE GENOMIC DNA]</scope>
    <source>
        <strain evidence="1 2">KCTC 32151</strain>
    </source>
</reference>
<evidence type="ECO:0000313" key="1">
    <source>
        <dbReference type="EMBL" id="MDV6226275.1"/>
    </source>
</evidence>
<evidence type="ECO:0008006" key="3">
    <source>
        <dbReference type="Google" id="ProtNLM"/>
    </source>
</evidence>
<protein>
    <recommendedName>
        <fullName evidence="3">Phage tail protein</fullName>
    </recommendedName>
</protein>
<dbReference type="EMBL" id="JAWLIP010000003">
    <property type="protein sequence ID" value="MDV6226275.1"/>
    <property type="molecule type" value="Genomic_DNA"/>
</dbReference>
<name>A0ABU4AJ53_9HYPH</name>